<sequence length="66" mass="7630">MDSYIREWSVNSFQDKDIFRYALWGGFELIIGITKCEVNFLIGTDIFMKHLVRESGIIAANNKAQD</sequence>
<dbReference type="AlphaFoldDB" id="A0A837GC48"/>
<protein>
    <submittedName>
        <fullName evidence="1">Uncharacterized protein</fullName>
    </submittedName>
</protein>
<proteinExistence type="predicted"/>
<accession>A0A837GC48</accession>
<gene>
    <name evidence="1" type="ORF">TW71_04390</name>
</gene>
<organism evidence="1">
    <name type="scientific">Vibrio coralliilyticus</name>
    <dbReference type="NCBI Taxonomy" id="190893"/>
    <lineage>
        <taxon>Bacteria</taxon>
        <taxon>Pseudomonadati</taxon>
        <taxon>Pseudomonadota</taxon>
        <taxon>Gammaproteobacteria</taxon>
        <taxon>Vibrionales</taxon>
        <taxon>Vibrionaceae</taxon>
        <taxon>Vibrio</taxon>
    </lineage>
</organism>
<comment type="caution">
    <text evidence="1">The sequence shown here is derived from an EMBL/GenBank/DDBJ whole genome shotgun (WGS) entry which is preliminary data.</text>
</comment>
<evidence type="ECO:0000313" key="1">
    <source>
        <dbReference type="EMBL" id="KJY77068.1"/>
    </source>
</evidence>
<reference evidence="1" key="1">
    <citation type="journal article" date="2015" name="BMC Genomics">
        <title>Genome mining reveals unlocked bioactive potential of marine Gram-negative bacteria.</title>
        <authorList>
            <person name="Machado H."/>
            <person name="Sonnenschein E.C."/>
            <person name="Melchiorsen J."/>
            <person name="Gram L."/>
        </authorList>
    </citation>
    <scope>NUCLEOTIDE SEQUENCE</scope>
    <source>
        <strain evidence="1">S2052</strain>
    </source>
</reference>
<name>A0A837GC48_9VIBR</name>
<dbReference type="EMBL" id="JXXR01000002">
    <property type="protein sequence ID" value="KJY77068.1"/>
    <property type="molecule type" value="Genomic_DNA"/>
</dbReference>